<evidence type="ECO:0000256" key="7">
    <source>
        <dbReference type="ARBA" id="ARBA00022723"/>
    </source>
</evidence>
<evidence type="ECO:0000259" key="18">
    <source>
        <dbReference type="Pfam" id="PF07992"/>
    </source>
</evidence>
<evidence type="ECO:0000256" key="6">
    <source>
        <dbReference type="ARBA" id="ARBA00022605"/>
    </source>
</evidence>
<comment type="cofactor">
    <cofactor evidence="1">
        <name>[4Fe-4S] cluster</name>
        <dbReference type="ChEBI" id="CHEBI:49883"/>
    </cofactor>
</comment>
<accession>A0A1D2QRT3</accession>
<comment type="pathway">
    <text evidence="3">Nitrogen metabolism.</text>
</comment>
<evidence type="ECO:0000256" key="17">
    <source>
        <dbReference type="ARBA" id="ARBA00080114"/>
    </source>
</evidence>
<evidence type="ECO:0000256" key="15">
    <source>
        <dbReference type="ARBA" id="ARBA00053198"/>
    </source>
</evidence>
<dbReference type="EC" id="1.4.1.13" evidence="4"/>
<dbReference type="InterPro" id="IPR023753">
    <property type="entry name" value="FAD/NAD-binding_dom"/>
</dbReference>
<gene>
    <name evidence="20" type="ORF">AB835_04545</name>
</gene>
<comment type="catalytic activity">
    <reaction evidence="14">
        <text>2 L-glutamate + NADP(+) = L-glutamine + 2-oxoglutarate + NADPH + H(+)</text>
        <dbReference type="Rhea" id="RHEA:15501"/>
        <dbReference type="ChEBI" id="CHEBI:15378"/>
        <dbReference type="ChEBI" id="CHEBI:16810"/>
        <dbReference type="ChEBI" id="CHEBI:29985"/>
        <dbReference type="ChEBI" id="CHEBI:57783"/>
        <dbReference type="ChEBI" id="CHEBI:58349"/>
        <dbReference type="ChEBI" id="CHEBI:58359"/>
        <dbReference type="EC" id="1.4.1.13"/>
    </reaction>
</comment>
<protein>
    <recommendedName>
        <fullName evidence="16">Glutamate synthase [NADPH] small chain</fullName>
        <ecNumber evidence="4">1.4.1.13</ecNumber>
    </recommendedName>
    <alternativeName>
        <fullName evidence="17">Glutamate synthase subunit beta</fullName>
    </alternativeName>
</protein>
<keyword evidence="8" id="KW-0521">NADP</keyword>
<dbReference type="InterPro" id="IPR028261">
    <property type="entry name" value="DPD_II"/>
</dbReference>
<evidence type="ECO:0000313" key="21">
    <source>
        <dbReference type="Proteomes" id="UP000242502"/>
    </source>
</evidence>
<dbReference type="NCBIfam" id="TIGR01318">
    <property type="entry name" value="gltD_gamma_fam"/>
    <property type="match status" value="1"/>
</dbReference>
<keyword evidence="6" id="KW-0028">Amino-acid biosynthesis</keyword>
<keyword evidence="5" id="KW-0004">4Fe-4S</keyword>
<dbReference type="STRING" id="62101.AB835_04545"/>
<evidence type="ECO:0000256" key="10">
    <source>
        <dbReference type="ARBA" id="ARBA00023004"/>
    </source>
</evidence>
<evidence type="ECO:0000256" key="3">
    <source>
        <dbReference type="ARBA" id="ARBA00004909"/>
    </source>
</evidence>
<proteinExistence type="predicted"/>
<feature type="domain" description="FAD/NAD(P)-binding" evidence="18">
    <location>
        <begin position="151"/>
        <end position="459"/>
    </location>
</feature>
<dbReference type="GO" id="GO:0006537">
    <property type="term" value="P:glutamate biosynthetic process"/>
    <property type="evidence" value="ECO:0007669"/>
    <property type="project" value="UniProtKB-KW"/>
</dbReference>
<name>A0A1D2QRT3_9GAMM</name>
<evidence type="ECO:0000256" key="5">
    <source>
        <dbReference type="ARBA" id="ARBA00022485"/>
    </source>
</evidence>
<dbReference type="FunFam" id="3.50.50.60:FF:000068">
    <property type="entry name" value="Glutamate synthase small subunit"/>
    <property type="match status" value="1"/>
</dbReference>
<evidence type="ECO:0000256" key="12">
    <source>
        <dbReference type="ARBA" id="ARBA00023164"/>
    </source>
</evidence>
<comment type="function">
    <text evidence="15">Catalyzes the conversion of L-glutamine and 2-oxoglutarate into two molecules of L-glutamate.</text>
</comment>
<dbReference type="PANTHER" id="PTHR42783:SF3">
    <property type="entry name" value="GLUTAMATE SYNTHASE [NADPH] SMALL CHAIN-RELATED"/>
    <property type="match status" value="1"/>
</dbReference>
<comment type="caution">
    <text evidence="20">The sequence shown here is derived from an EMBL/GenBank/DDBJ whole genome shotgun (WGS) entry which is preliminary data.</text>
</comment>
<dbReference type="EMBL" id="MDLC01000011">
    <property type="protein sequence ID" value="ODS24299.1"/>
    <property type="molecule type" value="Genomic_DNA"/>
</dbReference>
<dbReference type="FunFam" id="3.50.50.60:FF:000077">
    <property type="entry name" value="Glutamate synthase small subunit"/>
    <property type="match status" value="1"/>
</dbReference>
<keyword evidence="12" id="KW-0314">Glutamate biosynthesis</keyword>
<dbReference type="InterPro" id="IPR006006">
    <property type="entry name" value="GltD-like"/>
</dbReference>
<keyword evidence="11" id="KW-0411">Iron-sulfur</keyword>
<evidence type="ECO:0000259" key="19">
    <source>
        <dbReference type="Pfam" id="PF14691"/>
    </source>
</evidence>
<dbReference type="InterPro" id="IPR009051">
    <property type="entry name" value="Helical_ferredxn"/>
</dbReference>
<dbReference type="Gene3D" id="3.50.50.60">
    <property type="entry name" value="FAD/NAD(P)-binding domain"/>
    <property type="match status" value="2"/>
</dbReference>
<dbReference type="SUPFAM" id="SSF46548">
    <property type="entry name" value="alpha-helical ferredoxin"/>
    <property type="match status" value="1"/>
</dbReference>
<dbReference type="Gene3D" id="1.10.1060.10">
    <property type="entry name" value="Alpha-helical ferredoxin"/>
    <property type="match status" value="1"/>
</dbReference>
<evidence type="ECO:0000313" key="20">
    <source>
        <dbReference type="EMBL" id="ODS24299.1"/>
    </source>
</evidence>
<dbReference type="Proteomes" id="UP000242502">
    <property type="component" value="Unassembled WGS sequence"/>
</dbReference>
<evidence type="ECO:0000256" key="8">
    <source>
        <dbReference type="ARBA" id="ARBA00022857"/>
    </source>
</evidence>
<dbReference type="Pfam" id="PF14691">
    <property type="entry name" value="Fer4_20"/>
    <property type="match status" value="1"/>
</dbReference>
<evidence type="ECO:0000256" key="11">
    <source>
        <dbReference type="ARBA" id="ARBA00023014"/>
    </source>
</evidence>
<reference evidence="20 21" key="1">
    <citation type="journal article" date="2016" name="Appl. Environ. Microbiol.">
        <title>Lack of Overt Genome Reduction in the Bryostatin-Producing Bryozoan Symbiont "Candidatus Endobugula sertula".</title>
        <authorList>
            <person name="Miller I.J."/>
            <person name="Vanee N."/>
            <person name="Fong S.S."/>
            <person name="Lim-Fong G.E."/>
            <person name="Kwan J.C."/>
        </authorList>
    </citation>
    <scope>NUCLEOTIDE SEQUENCE [LARGE SCALE GENOMIC DNA]</scope>
    <source>
        <strain evidence="20">AB1-4</strain>
    </source>
</reference>
<dbReference type="GO" id="GO:0046872">
    <property type="term" value="F:metal ion binding"/>
    <property type="evidence" value="ECO:0007669"/>
    <property type="project" value="UniProtKB-KW"/>
</dbReference>
<dbReference type="PANTHER" id="PTHR42783">
    <property type="entry name" value="GLUTAMATE SYNTHASE [NADPH] SMALL CHAIN"/>
    <property type="match status" value="1"/>
</dbReference>
<keyword evidence="10" id="KW-0408">Iron</keyword>
<dbReference type="Pfam" id="PF07992">
    <property type="entry name" value="Pyr_redox_2"/>
    <property type="match status" value="1"/>
</dbReference>
<feature type="domain" description="Dihydroprymidine dehydrogenase" evidence="19">
    <location>
        <begin position="27"/>
        <end position="137"/>
    </location>
</feature>
<evidence type="ECO:0000256" key="1">
    <source>
        <dbReference type="ARBA" id="ARBA00001966"/>
    </source>
</evidence>
<dbReference type="FunFam" id="1.10.1060.10:FF:000004">
    <property type="entry name" value="Glutamate synthase, small subunit"/>
    <property type="match status" value="1"/>
</dbReference>
<comment type="pathway">
    <text evidence="2">Energy metabolism; nitrogen metabolism.</text>
</comment>
<dbReference type="SUPFAM" id="SSF51971">
    <property type="entry name" value="Nucleotide-binding domain"/>
    <property type="match status" value="1"/>
</dbReference>
<dbReference type="PRINTS" id="PR00419">
    <property type="entry name" value="ADXRDTASE"/>
</dbReference>
<comment type="pathway">
    <text evidence="13">Amino-acid biosynthesis; L-glutamate biosynthesis via GLT pathway; L-glutamate from 2-oxoglutarate and L-glutamine (NADP(+) route): step 1/1.</text>
</comment>
<evidence type="ECO:0000256" key="4">
    <source>
        <dbReference type="ARBA" id="ARBA00012079"/>
    </source>
</evidence>
<evidence type="ECO:0000256" key="13">
    <source>
        <dbReference type="ARBA" id="ARBA00037898"/>
    </source>
</evidence>
<organism evidence="20 21">
    <name type="scientific">Candidatus Endobugula sertula</name>
    <name type="common">Bugula neritina bacterial symbiont</name>
    <dbReference type="NCBI Taxonomy" id="62101"/>
    <lineage>
        <taxon>Bacteria</taxon>
        <taxon>Pseudomonadati</taxon>
        <taxon>Pseudomonadota</taxon>
        <taxon>Gammaproteobacteria</taxon>
        <taxon>Cellvibrionales</taxon>
        <taxon>Cellvibrionaceae</taxon>
        <taxon>Candidatus Endobugula</taxon>
    </lineage>
</organism>
<dbReference type="GO" id="GO:0051539">
    <property type="term" value="F:4 iron, 4 sulfur cluster binding"/>
    <property type="evidence" value="ECO:0007669"/>
    <property type="project" value="UniProtKB-KW"/>
</dbReference>
<evidence type="ECO:0000256" key="9">
    <source>
        <dbReference type="ARBA" id="ARBA00023002"/>
    </source>
</evidence>
<dbReference type="AlphaFoldDB" id="A0A1D2QRT3"/>
<dbReference type="InterPro" id="IPR036188">
    <property type="entry name" value="FAD/NAD-bd_sf"/>
</dbReference>
<evidence type="ECO:0000256" key="2">
    <source>
        <dbReference type="ARBA" id="ARBA00004802"/>
    </source>
</evidence>
<keyword evidence="7" id="KW-0479">Metal-binding</keyword>
<sequence>MTQRLNNDFQFLDVDRQDPQKKDMDARTKEFVEIYQPFTKTEVVEQSHRCLDCGNPYCEWKCPVHNFIPNWLKLISEGNIFEAADLCHQTNSLPEVCGRVCPQDRLCEGACTLNDGFGAVTIGNAEKYITDTAFAMGWKPDMSNVVWTDKTVAVIGAGPAGIGCADILVRNGVKPVVFDKYPEIGGLLTFGIPEFKLEKSVMSRRREIFTEMGVEFRLNTEVGKDITIEELLKKYDAVFMGMGTYTYMRGGFDGEDLDGVYDALPFLVANVNRNLGFEKKPADFISVAGQRVVVLGGGDTAMDCNRTSVRQGATSVTCAYRRDEANMPGSKREVTNAKEEGVEFLFNRQPVAIIGEGKVEGVKVVTTELGEPDENGRCFPQLIEGSEEILPADIVLVAFGFSPNPAEWFADHNIGVNSWGGVIAPEEQGFKFQTSNPKVFAGGDTVRGSDLVVTAIWEGRQAAEGILDYLDSL</sequence>
<keyword evidence="9" id="KW-0560">Oxidoreductase</keyword>
<dbReference type="GO" id="GO:0004355">
    <property type="term" value="F:glutamate synthase (NADPH) activity"/>
    <property type="evidence" value="ECO:0007669"/>
    <property type="project" value="UniProtKB-EC"/>
</dbReference>
<evidence type="ECO:0000256" key="14">
    <source>
        <dbReference type="ARBA" id="ARBA00048151"/>
    </source>
</evidence>
<evidence type="ECO:0000256" key="16">
    <source>
        <dbReference type="ARBA" id="ARBA00073489"/>
    </source>
</evidence>